<dbReference type="KEGG" id="fcy:FRACYDRAFT_211031"/>
<evidence type="ECO:0000313" key="3">
    <source>
        <dbReference type="EMBL" id="OEU12342.1"/>
    </source>
</evidence>
<feature type="signal peptide" evidence="1">
    <location>
        <begin position="1"/>
        <end position="20"/>
    </location>
</feature>
<dbReference type="PANTHER" id="PTHR46994">
    <property type="entry name" value="5'-METHYLTHIOADENOSINE/S-ADENOSYLHOMOCYSTEINE NUCLEOSIDASE 1"/>
    <property type="match status" value="1"/>
</dbReference>
<organism evidence="3 4">
    <name type="scientific">Fragilariopsis cylindrus CCMP1102</name>
    <dbReference type="NCBI Taxonomy" id="635003"/>
    <lineage>
        <taxon>Eukaryota</taxon>
        <taxon>Sar</taxon>
        <taxon>Stramenopiles</taxon>
        <taxon>Ochrophyta</taxon>
        <taxon>Bacillariophyta</taxon>
        <taxon>Bacillariophyceae</taxon>
        <taxon>Bacillariophycidae</taxon>
        <taxon>Bacillariales</taxon>
        <taxon>Bacillariaceae</taxon>
        <taxon>Fragilariopsis</taxon>
    </lineage>
</organism>
<dbReference type="InterPro" id="IPR044580">
    <property type="entry name" value="MTAN"/>
</dbReference>
<dbReference type="GO" id="GO:0019509">
    <property type="term" value="P:L-methionine salvage from methylthioadenosine"/>
    <property type="evidence" value="ECO:0007669"/>
    <property type="project" value="InterPro"/>
</dbReference>
<dbReference type="Pfam" id="PF01048">
    <property type="entry name" value="PNP_UDP_1"/>
    <property type="match status" value="1"/>
</dbReference>
<name>A0A1E7F2D3_9STRA</name>
<sequence length="282" mass="30349">MKSLILIALHFLLQPLSVLSSLSLEKMTIKHVLVPIVMEAEATPFVEHLELKPVEDFFPSNTPFLAFSGAHGKTKVTVITMGKDAVYETGVDNVGTVPASLATYLAVEKIKTMNDGNDLVDLILNAGTCGGFNRMGGAIGDVYLTSGVANHDRRIAIPGFTEYGHGKLTSDIDPTDMAKELGFKTGIASTSNSLDKTDTCDKIMKDHNASVKDMEAAAIAYIAKMQNLPYMGVKVITDIVDGGQPTQDEFFENLASAAKSLQSALPKVMDYLCDEKRANGEL</sequence>
<evidence type="ECO:0000259" key="2">
    <source>
        <dbReference type="Pfam" id="PF01048"/>
    </source>
</evidence>
<dbReference type="GO" id="GO:0009116">
    <property type="term" value="P:nucleoside metabolic process"/>
    <property type="evidence" value="ECO:0007669"/>
    <property type="project" value="InterPro"/>
</dbReference>
<proteinExistence type="predicted"/>
<keyword evidence="4" id="KW-1185">Reference proteome</keyword>
<dbReference type="AlphaFoldDB" id="A0A1E7F2D3"/>
<feature type="chain" id="PRO_5009192616" evidence="1">
    <location>
        <begin position="21"/>
        <end position="282"/>
    </location>
</feature>
<evidence type="ECO:0000313" key="4">
    <source>
        <dbReference type="Proteomes" id="UP000095751"/>
    </source>
</evidence>
<evidence type="ECO:0000256" key="1">
    <source>
        <dbReference type="SAM" id="SignalP"/>
    </source>
</evidence>
<dbReference type="Proteomes" id="UP000095751">
    <property type="component" value="Unassembled WGS sequence"/>
</dbReference>
<keyword evidence="1" id="KW-0732">Signal</keyword>
<accession>A0A1E7F2D3</accession>
<dbReference type="OrthoDB" id="1153057at2759"/>
<dbReference type="PANTHER" id="PTHR46994:SF1">
    <property type="entry name" value="5'-METHYLTHIOADENOSINE NUCLEOSIDASE"/>
    <property type="match status" value="1"/>
</dbReference>
<dbReference type="EMBL" id="KV784365">
    <property type="protein sequence ID" value="OEU12342.1"/>
    <property type="molecule type" value="Genomic_DNA"/>
</dbReference>
<feature type="domain" description="Nucleoside phosphorylase" evidence="2">
    <location>
        <begin position="38"/>
        <end position="264"/>
    </location>
</feature>
<gene>
    <name evidence="3" type="ORF">FRACYDRAFT_211031</name>
</gene>
<dbReference type="SUPFAM" id="SSF53167">
    <property type="entry name" value="Purine and uridine phosphorylases"/>
    <property type="match status" value="1"/>
</dbReference>
<dbReference type="InterPro" id="IPR000845">
    <property type="entry name" value="Nucleoside_phosphorylase_d"/>
</dbReference>
<reference evidence="3 4" key="1">
    <citation type="submission" date="2016-09" db="EMBL/GenBank/DDBJ databases">
        <title>Extensive genetic diversity and differential bi-allelic expression allows diatom success in the polar Southern Ocean.</title>
        <authorList>
            <consortium name="DOE Joint Genome Institute"/>
            <person name="Mock T."/>
            <person name="Otillar R.P."/>
            <person name="Strauss J."/>
            <person name="Dupont C."/>
            <person name="Frickenhaus S."/>
            <person name="Maumus F."/>
            <person name="Mcmullan M."/>
            <person name="Sanges R."/>
            <person name="Schmutz J."/>
            <person name="Toseland A."/>
            <person name="Valas R."/>
            <person name="Veluchamy A."/>
            <person name="Ward B.J."/>
            <person name="Allen A."/>
            <person name="Barry K."/>
            <person name="Falciatore A."/>
            <person name="Ferrante M."/>
            <person name="Fortunato A.E."/>
            <person name="Gloeckner G."/>
            <person name="Gruber A."/>
            <person name="Hipkin R."/>
            <person name="Janech M."/>
            <person name="Kroth P."/>
            <person name="Leese F."/>
            <person name="Lindquist E."/>
            <person name="Lyon B.R."/>
            <person name="Martin J."/>
            <person name="Mayer C."/>
            <person name="Parker M."/>
            <person name="Quesneville H."/>
            <person name="Raymond J."/>
            <person name="Uhlig C."/>
            <person name="Valentin K.U."/>
            <person name="Worden A.Z."/>
            <person name="Armbrust E.V."/>
            <person name="Bowler C."/>
            <person name="Green B."/>
            <person name="Moulton V."/>
            <person name="Van Oosterhout C."/>
            <person name="Grigoriev I."/>
        </authorList>
    </citation>
    <scope>NUCLEOTIDE SEQUENCE [LARGE SCALE GENOMIC DNA]</scope>
    <source>
        <strain evidence="3 4">CCMP1102</strain>
    </source>
</reference>
<dbReference type="InParanoid" id="A0A1E7F2D3"/>
<dbReference type="InterPro" id="IPR035994">
    <property type="entry name" value="Nucleoside_phosphorylase_sf"/>
</dbReference>
<dbReference type="Gene3D" id="3.40.50.1580">
    <property type="entry name" value="Nucleoside phosphorylase domain"/>
    <property type="match status" value="1"/>
</dbReference>
<dbReference type="GO" id="GO:0008930">
    <property type="term" value="F:methylthioadenosine nucleosidase activity"/>
    <property type="evidence" value="ECO:0007669"/>
    <property type="project" value="InterPro"/>
</dbReference>
<protein>
    <submittedName>
        <fullName evidence="3">Purine and uridine phosphorylase</fullName>
    </submittedName>
</protein>